<proteinExistence type="predicted"/>
<feature type="domain" description="Transcription regulator PadR N-terminal" evidence="1">
    <location>
        <begin position="29"/>
        <end position="92"/>
    </location>
</feature>
<evidence type="ECO:0000313" key="3">
    <source>
        <dbReference type="Proteomes" id="UP000036185"/>
    </source>
</evidence>
<evidence type="ECO:0000259" key="1">
    <source>
        <dbReference type="Pfam" id="PF03551"/>
    </source>
</evidence>
<sequence length="112" mass="12299">MKGDIVARSSGFDSGNLSDAAVHILLALTKPRHGYAVMQFLHDASHGHIDIGPASLYTTLKKLTAASLITEVNTEENRRIYHITPHGHEVLTANLERRRQLIAMADSILETS</sequence>
<accession>A0ABN4GQD2</accession>
<reference evidence="2 3" key="1">
    <citation type="journal article" date="2014" name="Int. J. Syst. Evol. Microbiol.">
        <title>Draft Genome Sequence of Corynebacterium ulcerans FRC58, Isolated from the Bronchitic Aspiration of a Patient in France.</title>
        <authorList>
            <person name="Silva Ado S."/>
            <person name="Barauna R.A."/>
            <person name="de Sa P.C."/>
            <person name="das Gracas D.A."/>
            <person name="Carneiro A.R."/>
            <person name="Thouvenin M."/>
            <person name="Azevedo V."/>
            <person name="Badell E."/>
            <person name="Guiso N."/>
            <person name="da Silva A.L."/>
            <person name="Ramos R.T."/>
        </authorList>
    </citation>
    <scope>NUCLEOTIDE SEQUENCE [LARGE SCALE GENOMIC DNA]</scope>
    <source>
        <strain evidence="2 3">FRC58</strain>
    </source>
</reference>
<dbReference type="PANTHER" id="PTHR33169">
    <property type="entry name" value="PADR-FAMILY TRANSCRIPTIONAL REGULATOR"/>
    <property type="match status" value="1"/>
</dbReference>
<dbReference type="PANTHER" id="PTHR33169:SF13">
    <property type="entry name" value="PADR-FAMILY TRANSCRIPTIONAL REGULATOR"/>
    <property type="match status" value="1"/>
</dbReference>
<dbReference type="Proteomes" id="UP000036185">
    <property type="component" value="Chromosome"/>
</dbReference>
<organism evidence="2 3">
    <name type="scientific">Corynebacterium ulcerans FRC58</name>
    <dbReference type="NCBI Taxonomy" id="1408268"/>
    <lineage>
        <taxon>Bacteria</taxon>
        <taxon>Bacillati</taxon>
        <taxon>Actinomycetota</taxon>
        <taxon>Actinomycetes</taxon>
        <taxon>Mycobacteriales</taxon>
        <taxon>Corynebacteriaceae</taxon>
        <taxon>Corynebacterium</taxon>
    </lineage>
</organism>
<dbReference type="InterPro" id="IPR036390">
    <property type="entry name" value="WH_DNA-bd_sf"/>
</dbReference>
<name>A0ABN4GQD2_CORUL</name>
<dbReference type="InterPro" id="IPR036388">
    <property type="entry name" value="WH-like_DNA-bd_sf"/>
</dbReference>
<dbReference type="SUPFAM" id="SSF46785">
    <property type="entry name" value="Winged helix' DNA-binding domain"/>
    <property type="match status" value="1"/>
</dbReference>
<dbReference type="Gene3D" id="1.10.10.10">
    <property type="entry name" value="Winged helix-like DNA-binding domain superfamily/Winged helix DNA-binding domain"/>
    <property type="match status" value="1"/>
</dbReference>
<dbReference type="InterPro" id="IPR052509">
    <property type="entry name" value="Metal_resp_DNA-bind_regulator"/>
</dbReference>
<protein>
    <submittedName>
        <fullName evidence="2">Transcription regulator</fullName>
    </submittedName>
</protein>
<evidence type="ECO:0000313" key="2">
    <source>
        <dbReference type="EMBL" id="AKN75913.1"/>
    </source>
</evidence>
<dbReference type="Pfam" id="PF03551">
    <property type="entry name" value="PadR"/>
    <property type="match status" value="1"/>
</dbReference>
<dbReference type="InterPro" id="IPR005149">
    <property type="entry name" value="Tscrpt_reg_PadR_N"/>
</dbReference>
<dbReference type="EMBL" id="CP011913">
    <property type="protein sequence ID" value="AKN75913.1"/>
    <property type="molecule type" value="Genomic_DNA"/>
</dbReference>
<gene>
    <name evidence="2" type="primary">padR</name>
    <name evidence="2" type="ORF">CulFRC58_0059</name>
</gene>
<keyword evidence="3" id="KW-1185">Reference proteome</keyword>